<accession>A0ABU0S6J8</accession>
<dbReference type="InterPro" id="IPR002925">
    <property type="entry name" value="Dienelactn_hydro"/>
</dbReference>
<dbReference type="PANTHER" id="PTHR46623">
    <property type="entry name" value="CARBOXYMETHYLENEBUTENOLIDASE-RELATED"/>
    <property type="match status" value="1"/>
</dbReference>
<dbReference type="Pfam" id="PF01738">
    <property type="entry name" value="DLH"/>
    <property type="match status" value="1"/>
</dbReference>
<gene>
    <name evidence="3" type="ORF">QFZ34_001569</name>
</gene>
<comment type="caution">
    <text evidence="3">The sequence shown here is derived from an EMBL/GenBank/DDBJ whole genome shotgun (WGS) entry which is preliminary data.</text>
</comment>
<dbReference type="Gene3D" id="3.40.50.1820">
    <property type="entry name" value="alpha/beta hydrolase"/>
    <property type="match status" value="1"/>
</dbReference>
<sequence length="168" mass="17892">MAPDLLSSAGGTPEDEEKARGMISALDSKTAIAEGVASLDYLAKIKSSNGKVGAVGFCWGGGMVNDLAVNAPQLGAGVAYYGRQPKSEDVAKIKAPLLLQYAGLDSRINAGIEDYRKALEANGKTFEIHVYEGANHAFNNDTSAARYDKKTADLAWSRTVEFFKKNLS</sequence>
<keyword evidence="4" id="KW-1185">Reference proteome</keyword>
<dbReference type="InterPro" id="IPR029058">
    <property type="entry name" value="AB_hydrolase_fold"/>
</dbReference>
<reference evidence="3 4" key="1">
    <citation type="submission" date="2023-07" db="EMBL/GenBank/DDBJ databases">
        <title>Comparative genomics of wheat-associated soil bacteria to identify genetic determinants of phenazine resistance.</title>
        <authorList>
            <person name="Mouncey N."/>
        </authorList>
    </citation>
    <scope>NUCLEOTIDE SEQUENCE [LARGE SCALE GENOMIC DNA]</scope>
    <source>
        <strain evidence="3 4">W4I11</strain>
    </source>
</reference>
<dbReference type="Proteomes" id="UP001237780">
    <property type="component" value="Unassembled WGS sequence"/>
</dbReference>
<protein>
    <submittedName>
        <fullName evidence="3">Dienelactone hydrolase</fullName>
    </submittedName>
</protein>
<feature type="domain" description="Dienelactone hydrolase" evidence="2">
    <location>
        <begin position="2"/>
        <end position="165"/>
    </location>
</feature>
<feature type="region of interest" description="Disordered" evidence="1">
    <location>
        <begin position="1"/>
        <end position="20"/>
    </location>
</feature>
<dbReference type="InterPro" id="IPR051049">
    <property type="entry name" value="Dienelactone_hydrolase-like"/>
</dbReference>
<evidence type="ECO:0000259" key="2">
    <source>
        <dbReference type="Pfam" id="PF01738"/>
    </source>
</evidence>
<dbReference type="EMBL" id="JAUSZT010000003">
    <property type="protein sequence ID" value="MDQ0996387.1"/>
    <property type="molecule type" value="Genomic_DNA"/>
</dbReference>
<dbReference type="PANTHER" id="PTHR46623:SF6">
    <property type="entry name" value="ALPHA_BETA-HYDROLASES SUPERFAMILY PROTEIN"/>
    <property type="match status" value="1"/>
</dbReference>
<dbReference type="SUPFAM" id="SSF53474">
    <property type="entry name" value="alpha/beta-Hydrolases"/>
    <property type="match status" value="1"/>
</dbReference>
<keyword evidence="3" id="KW-0378">Hydrolase</keyword>
<proteinExistence type="predicted"/>
<evidence type="ECO:0000313" key="4">
    <source>
        <dbReference type="Proteomes" id="UP001237780"/>
    </source>
</evidence>
<evidence type="ECO:0000313" key="3">
    <source>
        <dbReference type="EMBL" id="MDQ0996387.1"/>
    </source>
</evidence>
<name>A0ABU0S6J8_9HYPH</name>
<organism evidence="3 4">
    <name type="scientific">Phyllobacterium ifriqiyense</name>
    <dbReference type="NCBI Taxonomy" id="314238"/>
    <lineage>
        <taxon>Bacteria</taxon>
        <taxon>Pseudomonadati</taxon>
        <taxon>Pseudomonadota</taxon>
        <taxon>Alphaproteobacteria</taxon>
        <taxon>Hyphomicrobiales</taxon>
        <taxon>Phyllobacteriaceae</taxon>
        <taxon>Phyllobacterium</taxon>
    </lineage>
</organism>
<dbReference type="GO" id="GO:0016787">
    <property type="term" value="F:hydrolase activity"/>
    <property type="evidence" value="ECO:0007669"/>
    <property type="project" value="UniProtKB-KW"/>
</dbReference>
<evidence type="ECO:0000256" key="1">
    <source>
        <dbReference type="SAM" id="MobiDB-lite"/>
    </source>
</evidence>